<dbReference type="InterPro" id="IPR038765">
    <property type="entry name" value="Papain-like_cys_pep_sf"/>
</dbReference>
<reference evidence="1" key="1">
    <citation type="journal article" date="2014" name="Front. Microbiol.">
        <title>High frequency of phylogenetically diverse reductive dehalogenase-homologous genes in deep subseafloor sedimentary metagenomes.</title>
        <authorList>
            <person name="Kawai M."/>
            <person name="Futagami T."/>
            <person name="Toyoda A."/>
            <person name="Takaki Y."/>
            <person name="Nishi S."/>
            <person name="Hori S."/>
            <person name="Arai W."/>
            <person name="Tsubouchi T."/>
            <person name="Morono Y."/>
            <person name="Uchiyama I."/>
            <person name="Ito T."/>
            <person name="Fujiyama A."/>
            <person name="Inagaki F."/>
            <person name="Takami H."/>
        </authorList>
    </citation>
    <scope>NUCLEOTIDE SEQUENCE</scope>
    <source>
        <strain evidence="1">Expedition CK06-06</strain>
    </source>
</reference>
<dbReference type="Gene3D" id="3.90.70.10">
    <property type="entry name" value="Cysteine proteinases"/>
    <property type="match status" value="1"/>
</dbReference>
<dbReference type="SUPFAM" id="SSF54001">
    <property type="entry name" value="Cysteine proteinases"/>
    <property type="match status" value="1"/>
</dbReference>
<name>X1IPV9_9ZZZZ</name>
<organism evidence="1">
    <name type="scientific">marine sediment metagenome</name>
    <dbReference type="NCBI Taxonomy" id="412755"/>
    <lineage>
        <taxon>unclassified sequences</taxon>
        <taxon>metagenomes</taxon>
        <taxon>ecological metagenomes</taxon>
    </lineage>
</organism>
<comment type="caution">
    <text evidence="1">The sequence shown here is derived from an EMBL/GenBank/DDBJ whole genome shotgun (WGS) entry which is preliminary data.</text>
</comment>
<sequence length="223" mass="25451">MHGKINFAPGGEANDVVDVIADHGIVPEEIYSGLKVDPEKHIHGEMDKVLQEYVDAIVSNPDKKLSTVWEDGFQNVINSYLGEIPGSFEYKGENYTAATFTEQLGINPDDYVMITSFSHQPFYSSFILEIPDNWSWKESYNVPLHELTQIVDSAIYNEYSVVWAADISEEGFNFKHGLALAPRLLYESHSDRELVKWSKKTDEEKEEVIFNMKKPVQEIKVTQ</sequence>
<dbReference type="AlphaFoldDB" id="X1IPV9"/>
<proteinExistence type="predicted"/>
<protein>
    <submittedName>
        <fullName evidence="1">Uncharacterized protein</fullName>
    </submittedName>
</protein>
<dbReference type="EMBL" id="BARU01035724">
    <property type="protein sequence ID" value="GAH83742.1"/>
    <property type="molecule type" value="Genomic_DNA"/>
</dbReference>
<gene>
    <name evidence="1" type="ORF">S03H2_55872</name>
</gene>
<feature type="non-terminal residue" evidence="1">
    <location>
        <position position="223"/>
    </location>
</feature>
<accession>X1IPV9</accession>
<evidence type="ECO:0000313" key="1">
    <source>
        <dbReference type="EMBL" id="GAH83742.1"/>
    </source>
</evidence>